<reference evidence="7 8" key="1">
    <citation type="submission" date="2016-10" db="EMBL/GenBank/DDBJ databases">
        <authorList>
            <person name="de Groot N.N."/>
        </authorList>
    </citation>
    <scope>NUCLEOTIDE SEQUENCE [LARGE SCALE GENOMIC DNA]</scope>
    <source>
        <strain evidence="7 8">CGMCC 1.10210</strain>
    </source>
</reference>
<dbReference type="Gene3D" id="3.40.50.300">
    <property type="entry name" value="P-loop containing nucleotide triphosphate hydrolases"/>
    <property type="match status" value="1"/>
</dbReference>
<dbReference type="GO" id="GO:0015833">
    <property type="term" value="P:peptide transport"/>
    <property type="evidence" value="ECO:0007669"/>
    <property type="project" value="InterPro"/>
</dbReference>
<keyword evidence="3" id="KW-0813">Transport</keyword>
<dbReference type="PANTHER" id="PTHR43776:SF7">
    <property type="entry name" value="D,D-DIPEPTIDE TRANSPORT ATP-BINDING PROTEIN DDPF-RELATED"/>
    <property type="match status" value="1"/>
</dbReference>
<evidence type="ECO:0000313" key="8">
    <source>
        <dbReference type="Proteomes" id="UP000182258"/>
    </source>
</evidence>
<comment type="similarity">
    <text evidence="2">Belongs to the ABC transporter superfamily.</text>
</comment>
<dbReference type="SUPFAM" id="SSF52540">
    <property type="entry name" value="P-loop containing nucleoside triphosphate hydrolases"/>
    <property type="match status" value="1"/>
</dbReference>
<dbReference type="GO" id="GO:0005524">
    <property type="term" value="F:ATP binding"/>
    <property type="evidence" value="ECO:0007669"/>
    <property type="project" value="UniProtKB-KW"/>
</dbReference>
<dbReference type="GO" id="GO:0005886">
    <property type="term" value="C:plasma membrane"/>
    <property type="evidence" value="ECO:0007669"/>
    <property type="project" value="UniProtKB-SubCell"/>
</dbReference>
<evidence type="ECO:0000256" key="3">
    <source>
        <dbReference type="ARBA" id="ARBA00022448"/>
    </source>
</evidence>
<evidence type="ECO:0000256" key="4">
    <source>
        <dbReference type="ARBA" id="ARBA00022741"/>
    </source>
</evidence>
<dbReference type="RefSeq" id="WP_244542438.1">
    <property type="nucleotide sequence ID" value="NZ_FOMB01000025.1"/>
</dbReference>
<evidence type="ECO:0000256" key="5">
    <source>
        <dbReference type="ARBA" id="ARBA00022840"/>
    </source>
</evidence>
<dbReference type="InterPro" id="IPR027417">
    <property type="entry name" value="P-loop_NTPase"/>
</dbReference>
<dbReference type="InterPro" id="IPR003439">
    <property type="entry name" value="ABC_transporter-like_ATP-bd"/>
</dbReference>
<evidence type="ECO:0000256" key="1">
    <source>
        <dbReference type="ARBA" id="ARBA00004417"/>
    </source>
</evidence>
<dbReference type="InterPro" id="IPR013563">
    <property type="entry name" value="Oligopep_ABC_C"/>
</dbReference>
<dbReference type="Pfam" id="PF00005">
    <property type="entry name" value="ABC_tran"/>
    <property type="match status" value="1"/>
</dbReference>
<dbReference type="SMART" id="SM00382">
    <property type="entry name" value="AAA"/>
    <property type="match status" value="1"/>
</dbReference>
<sequence length="337" mass="36336">MMPAATALLSADNLARTYSVRRGMSGRVTHVRAVDGVTLTIARGETLGLVGESGCGKSTTARLVLGIERPDEGQVSFDGAAMPRSSSAAWAALRKRMQMVFQDPLSALDRRLPVGMQIREPLEIHRIGTQAEQNERVAAVMAEVGLQPHHASRHPHSLSGGQRQRAVIARALVTQPDLLVCDEPISALDVSIQAQVMNLLVELQERLGMGMLFVSHDLRAVRQISHRVAVMYLGRIVEEGTPDDILHDAAHPYSQALVSAIPHPGKTAKRIVLQGDPPNPADRPSGCAFHPRCHVAAPLCRAETPLLKPRLGDGRRVACHVAHGEIAPGRGVELELS</sequence>
<dbReference type="AlphaFoldDB" id="A0A1I1QE12"/>
<evidence type="ECO:0000313" key="7">
    <source>
        <dbReference type="EMBL" id="SFD16370.1"/>
    </source>
</evidence>
<dbReference type="PROSITE" id="PS00211">
    <property type="entry name" value="ABC_TRANSPORTER_1"/>
    <property type="match status" value="1"/>
</dbReference>
<evidence type="ECO:0000259" key="6">
    <source>
        <dbReference type="PROSITE" id="PS50893"/>
    </source>
</evidence>
<gene>
    <name evidence="7" type="ORF">SAMN04488059_1255</name>
</gene>
<accession>A0A1I1QE12</accession>
<dbReference type="Proteomes" id="UP000182258">
    <property type="component" value="Unassembled WGS sequence"/>
</dbReference>
<dbReference type="Pfam" id="PF08352">
    <property type="entry name" value="oligo_HPY"/>
    <property type="match status" value="1"/>
</dbReference>
<dbReference type="NCBIfam" id="TIGR01727">
    <property type="entry name" value="oligo_HPY"/>
    <property type="match status" value="1"/>
</dbReference>
<organism evidence="7 8">
    <name type="scientific">Devosia psychrophila</name>
    <dbReference type="NCBI Taxonomy" id="728005"/>
    <lineage>
        <taxon>Bacteria</taxon>
        <taxon>Pseudomonadati</taxon>
        <taxon>Pseudomonadota</taxon>
        <taxon>Alphaproteobacteria</taxon>
        <taxon>Hyphomicrobiales</taxon>
        <taxon>Devosiaceae</taxon>
        <taxon>Devosia</taxon>
    </lineage>
</organism>
<keyword evidence="5 7" id="KW-0067">ATP-binding</keyword>
<dbReference type="InterPro" id="IPR017871">
    <property type="entry name" value="ABC_transporter-like_CS"/>
</dbReference>
<dbReference type="EMBL" id="FOMB01000025">
    <property type="protein sequence ID" value="SFD16370.1"/>
    <property type="molecule type" value="Genomic_DNA"/>
</dbReference>
<dbReference type="STRING" id="728005.SAMN04488059_1255"/>
<protein>
    <submittedName>
        <fullName evidence="7">Peptide/nickel transport system ATP-binding protein</fullName>
    </submittedName>
</protein>
<dbReference type="FunFam" id="3.40.50.300:FF:000016">
    <property type="entry name" value="Oligopeptide ABC transporter ATP-binding component"/>
    <property type="match status" value="1"/>
</dbReference>
<dbReference type="PANTHER" id="PTHR43776">
    <property type="entry name" value="TRANSPORT ATP-BINDING PROTEIN"/>
    <property type="match status" value="1"/>
</dbReference>
<feature type="domain" description="ABC transporter" evidence="6">
    <location>
        <begin position="9"/>
        <end position="258"/>
    </location>
</feature>
<dbReference type="GO" id="GO:0016887">
    <property type="term" value="F:ATP hydrolysis activity"/>
    <property type="evidence" value="ECO:0007669"/>
    <property type="project" value="InterPro"/>
</dbReference>
<dbReference type="CDD" id="cd03257">
    <property type="entry name" value="ABC_NikE_OppD_transporters"/>
    <property type="match status" value="1"/>
</dbReference>
<dbReference type="InterPro" id="IPR050319">
    <property type="entry name" value="ABC_transp_ATP-bind"/>
</dbReference>
<keyword evidence="4" id="KW-0547">Nucleotide-binding</keyword>
<dbReference type="PROSITE" id="PS50893">
    <property type="entry name" value="ABC_TRANSPORTER_2"/>
    <property type="match status" value="1"/>
</dbReference>
<dbReference type="InterPro" id="IPR003593">
    <property type="entry name" value="AAA+_ATPase"/>
</dbReference>
<evidence type="ECO:0000256" key="2">
    <source>
        <dbReference type="ARBA" id="ARBA00005417"/>
    </source>
</evidence>
<name>A0A1I1QE12_9HYPH</name>
<proteinExistence type="inferred from homology"/>
<comment type="subcellular location">
    <subcellularLocation>
        <location evidence="1">Cell inner membrane</location>
        <topology evidence="1">Peripheral membrane protein</topology>
    </subcellularLocation>
</comment>
<dbReference type="GO" id="GO:0055085">
    <property type="term" value="P:transmembrane transport"/>
    <property type="evidence" value="ECO:0007669"/>
    <property type="project" value="UniProtKB-ARBA"/>
</dbReference>